<organism evidence="2 3">
    <name type="scientific">Alteromonas halophila</name>
    <dbReference type="NCBI Taxonomy" id="516698"/>
    <lineage>
        <taxon>Bacteria</taxon>
        <taxon>Pseudomonadati</taxon>
        <taxon>Pseudomonadota</taxon>
        <taxon>Gammaproteobacteria</taxon>
        <taxon>Alteromonadales</taxon>
        <taxon>Alteromonadaceae</taxon>
        <taxon>Alteromonas/Salinimonas group</taxon>
        <taxon>Alteromonas</taxon>
    </lineage>
</organism>
<evidence type="ECO:0000313" key="3">
    <source>
        <dbReference type="Proteomes" id="UP000631300"/>
    </source>
</evidence>
<dbReference type="PANTHER" id="PTHR43685:SF2">
    <property type="entry name" value="GLYCOSYLTRANSFERASE 2-LIKE DOMAIN-CONTAINING PROTEIN"/>
    <property type="match status" value="1"/>
</dbReference>
<dbReference type="PANTHER" id="PTHR43685">
    <property type="entry name" value="GLYCOSYLTRANSFERASE"/>
    <property type="match status" value="1"/>
</dbReference>
<dbReference type="Pfam" id="PF00535">
    <property type="entry name" value="Glycos_transf_2"/>
    <property type="match status" value="1"/>
</dbReference>
<dbReference type="EMBL" id="BMXP01000004">
    <property type="protein sequence ID" value="GGW86936.1"/>
    <property type="molecule type" value="Genomic_DNA"/>
</dbReference>
<evidence type="ECO:0000259" key="1">
    <source>
        <dbReference type="Pfam" id="PF00535"/>
    </source>
</evidence>
<dbReference type="InterPro" id="IPR050834">
    <property type="entry name" value="Glycosyltransf_2"/>
</dbReference>
<reference evidence="2" key="2">
    <citation type="submission" date="2020-09" db="EMBL/GenBank/DDBJ databases">
        <authorList>
            <person name="Sun Q."/>
            <person name="Kim S."/>
        </authorList>
    </citation>
    <scope>NUCLEOTIDE SEQUENCE</scope>
    <source>
        <strain evidence="2">KCTC 22164</strain>
    </source>
</reference>
<sequence length="277" mass="31011">MQEQEKEFKISVVIPFYKAYDFFAETLETVKAQTLPVSEIIVVNDGCGKQAEEFLAQFDGITVHSLSPNQGVSVARNKGVEIATSEWIAFLDADDHWQADKLAEQVSFLKAHPEFDGVHTGVETFNKTGSVNTFLNKPESLSVNNLLISSHVSPSSFMLKRSVFEKLDGFDTQMHCSEDHDFTIRMIESGHLIGFIPKALIRLRRDDHGNLSSNGRKVIKGHLQLVRKHASLFKKYNASKAYFLYRTFMSAGGKTAGAEGKVYYLIGRFFNLFATSG</sequence>
<keyword evidence="3" id="KW-1185">Reference proteome</keyword>
<dbReference type="CDD" id="cd00761">
    <property type="entry name" value="Glyco_tranf_GTA_type"/>
    <property type="match status" value="1"/>
</dbReference>
<dbReference type="Proteomes" id="UP000631300">
    <property type="component" value="Unassembled WGS sequence"/>
</dbReference>
<dbReference type="AlphaFoldDB" id="A0A918MZT2"/>
<evidence type="ECO:0000313" key="2">
    <source>
        <dbReference type="EMBL" id="GGW86936.1"/>
    </source>
</evidence>
<dbReference type="RefSeq" id="WP_189406205.1">
    <property type="nucleotide sequence ID" value="NZ_BMXP01000004.1"/>
</dbReference>
<proteinExistence type="predicted"/>
<protein>
    <recommendedName>
        <fullName evidence="1">Glycosyltransferase 2-like domain-containing protein</fullName>
    </recommendedName>
</protein>
<dbReference type="SUPFAM" id="SSF53448">
    <property type="entry name" value="Nucleotide-diphospho-sugar transferases"/>
    <property type="match status" value="1"/>
</dbReference>
<accession>A0A918MZT2</accession>
<dbReference type="InterPro" id="IPR029044">
    <property type="entry name" value="Nucleotide-diphossugar_trans"/>
</dbReference>
<reference evidence="2" key="1">
    <citation type="journal article" date="2014" name="Int. J. Syst. Evol. Microbiol.">
        <title>Complete genome sequence of Corynebacterium casei LMG S-19264T (=DSM 44701T), isolated from a smear-ripened cheese.</title>
        <authorList>
            <consortium name="US DOE Joint Genome Institute (JGI-PGF)"/>
            <person name="Walter F."/>
            <person name="Albersmeier A."/>
            <person name="Kalinowski J."/>
            <person name="Ruckert C."/>
        </authorList>
    </citation>
    <scope>NUCLEOTIDE SEQUENCE</scope>
    <source>
        <strain evidence="2">KCTC 22164</strain>
    </source>
</reference>
<feature type="domain" description="Glycosyltransferase 2-like" evidence="1">
    <location>
        <begin position="11"/>
        <end position="167"/>
    </location>
</feature>
<gene>
    <name evidence="2" type="ORF">GCM10007391_20900</name>
</gene>
<dbReference type="Gene3D" id="3.90.550.10">
    <property type="entry name" value="Spore Coat Polysaccharide Biosynthesis Protein SpsA, Chain A"/>
    <property type="match status" value="1"/>
</dbReference>
<dbReference type="InterPro" id="IPR001173">
    <property type="entry name" value="Glyco_trans_2-like"/>
</dbReference>
<comment type="caution">
    <text evidence="2">The sequence shown here is derived from an EMBL/GenBank/DDBJ whole genome shotgun (WGS) entry which is preliminary data.</text>
</comment>
<name>A0A918MZT2_9ALTE</name>